<dbReference type="SUPFAM" id="SSF88713">
    <property type="entry name" value="Glycoside hydrolase/deacetylase"/>
    <property type="match status" value="1"/>
</dbReference>
<organism evidence="4 5">
    <name type="scientific">Arthrobacter gengyunqii</name>
    <dbReference type="NCBI Taxonomy" id="2886940"/>
    <lineage>
        <taxon>Bacteria</taxon>
        <taxon>Bacillati</taxon>
        <taxon>Actinomycetota</taxon>
        <taxon>Actinomycetes</taxon>
        <taxon>Micrococcales</taxon>
        <taxon>Micrococcaceae</taxon>
        <taxon>Arthrobacter</taxon>
    </lineage>
</organism>
<dbReference type="PANTHER" id="PTHR34216">
    <property type="match status" value="1"/>
</dbReference>
<dbReference type="InterPro" id="IPR051398">
    <property type="entry name" value="Polysacch_Deacetylase"/>
</dbReference>
<feature type="region of interest" description="Disordered" evidence="2">
    <location>
        <begin position="505"/>
        <end position="540"/>
    </location>
</feature>
<evidence type="ECO:0000313" key="5">
    <source>
        <dbReference type="Proteomes" id="UP001139168"/>
    </source>
</evidence>
<protein>
    <submittedName>
        <fullName evidence="4">Polysaccharide deacetylase family protein</fullName>
    </submittedName>
</protein>
<name>A0ABS8GHI0_9MICC</name>
<sequence length="540" mass="57163">MGTKNDPSAPHLPSHRKPKRSLQTFAALLVLSLPTAFLIFGGQWLAAAGWGPPDNTRTVAEAQDLEAVERIEAAKAETMARESIAAERAAAEAIPVPDYIPAGPLPVVPGQTVVSLTFDDGFSGAARAAEILSAADMKGTFYLNSGLLDETGSMTLRQAKEVAGAGHEVAGHTFSHPDIDTLDLAEAKREICQDRENLLSLGFQVTNFAYPFASGSDVKSLVEDCGYNSGRGLGGTLGEDCQNCPPTESLRPADPNLLKAPSQVEQDWTLADLQAAVLDGEAAGGGWVILTFHGLCPYQCAWIDIDESLFQEFTDWLEVRTTTNPVVVRSVQEVIGGPLEAPVAAAAAKPVAPGENGIENPGLEDWQDENPRCWIQAGYGSNTADFNKVPGIAGGTAAEVTVRRHETGDAKLTQKQDLGACSPAVQPGHSYSLRLSYTADVRTQLSVYYRDSFGEWQFWVASPFLEPSTAFTPVEWETPPVPEGATGLTYGLSLSSTGSAVTDDYAMYDAESAPPAPAPTVVPTDAPSSRPADDNGNGTG</sequence>
<dbReference type="Gene3D" id="2.60.120.260">
    <property type="entry name" value="Galactose-binding domain-like"/>
    <property type="match status" value="1"/>
</dbReference>
<dbReference type="InterPro" id="IPR011330">
    <property type="entry name" value="Glyco_hydro/deAcase_b/a-brl"/>
</dbReference>
<dbReference type="PANTHER" id="PTHR34216:SF11">
    <property type="entry name" value="CHITOOLIGOSACCHARIDE DEACETYLASE"/>
    <property type="match status" value="1"/>
</dbReference>
<keyword evidence="1" id="KW-0732">Signal</keyword>
<evidence type="ECO:0000313" key="4">
    <source>
        <dbReference type="EMBL" id="MCC3266122.1"/>
    </source>
</evidence>
<gene>
    <name evidence="4" type="ORF">LJ752_08685</name>
</gene>
<evidence type="ECO:0000256" key="1">
    <source>
        <dbReference type="ARBA" id="ARBA00022729"/>
    </source>
</evidence>
<dbReference type="Gene3D" id="3.20.20.370">
    <property type="entry name" value="Glycoside hydrolase/deacetylase"/>
    <property type="match status" value="1"/>
</dbReference>
<dbReference type="InterPro" id="IPR002509">
    <property type="entry name" value="NODB_dom"/>
</dbReference>
<comment type="caution">
    <text evidence="4">The sequence shown here is derived from an EMBL/GenBank/DDBJ whole genome shotgun (WGS) entry which is preliminary data.</text>
</comment>
<dbReference type="PROSITE" id="PS51677">
    <property type="entry name" value="NODB"/>
    <property type="match status" value="1"/>
</dbReference>
<accession>A0ABS8GHI0</accession>
<keyword evidence="5" id="KW-1185">Reference proteome</keyword>
<feature type="domain" description="NodB homology" evidence="3">
    <location>
        <begin position="112"/>
        <end position="192"/>
    </location>
</feature>
<evidence type="ECO:0000256" key="2">
    <source>
        <dbReference type="SAM" id="MobiDB-lite"/>
    </source>
</evidence>
<dbReference type="EMBL" id="JAJFZQ010000005">
    <property type="protein sequence ID" value="MCC3266122.1"/>
    <property type="molecule type" value="Genomic_DNA"/>
</dbReference>
<dbReference type="CDD" id="cd10967">
    <property type="entry name" value="CE4_GLA_like_6s"/>
    <property type="match status" value="1"/>
</dbReference>
<dbReference type="Proteomes" id="UP001139168">
    <property type="component" value="Unassembled WGS sequence"/>
</dbReference>
<reference evidence="4" key="1">
    <citation type="submission" date="2021-10" db="EMBL/GenBank/DDBJ databases">
        <title>Novel species in genus Arthrobacter.</title>
        <authorList>
            <person name="Liu Y."/>
        </authorList>
    </citation>
    <scope>NUCLEOTIDE SEQUENCE</scope>
    <source>
        <strain evidence="4">Zg-Y786</strain>
    </source>
</reference>
<dbReference type="RefSeq" id="WP_227890933.1">
    <property type="nucleotide sequence ID" value="NZ_JAJFZQ010000005.1"/>
</dbReference>
<dbReference type="Pfam" id="PF01522">
    <property type="entry name" value="Polysacc_deac_1"/>
    <property type="match status" value="1"/>
</dbReference>
<evidence type="ECO:0000259" key="3">
    <source>
        <dbReference type="PROSITE" id="PS51677"/>
    </source>
</evidence>
<proteinExistence type="predicted"/>